<dbReference type="AlphaFoldDB" id="A0AAJ1DG42"/>
<reference evidence="2 3" key="1">
    <citation type="submission" date="2017-05" db="EMBL/GenBank/DDBJ databases">
        <title>Whole genome sequencing of Proteus mirabilis AR_0155.</title>
        <authorList>
            <person name="Conlan S."/>
            <person name="Thomas P.J."/>
            <person name="Mullikin J."/>
            <person name="Frank K.M."/>
            <person name="Segre J.A."/>
        </authorList>
    </citation>
    <scope>NUCLEOTIDE SEQUENCE [LARGE SCALE GENOMIC DNA]</scope>
    <source>
        <strain evidence="2 3">AR_0155</strain>
    </source>
</reference>
<evidence type="ECO:0000313" key="2">
    <source>
        <dbReference type="EMBL" id="ARX33378.1"/>
    </source>
</evidence>
<evidence type="ECO:0000256" key="1">
    <source>
        <dbReference type="SAM" id="MobiDB-lite"/>
    </source>
</evidence>
<dbReference type="EMBL" id="CP021694">
    <property type="protein sequence ID" value="ARX33378.1"/>
    <property type="molecule type" value="Genomic_DNA"/>
</dbReference>
<name>A0AAJ1DG42_PROMI</name>
<protein>
    <submittedName>
        <fullName evidence="2">Type III secretion protein</fullName>
    </submittedName>
</protein>
<gene>
    <name evidence="2" type="ORF">AM402_04175</name>
</gene>
<dbReference type="RefSeq" id="WP_004249207.1">
    <property type="nucleotide sequence ID" value="NZ_BGKU01000011.1"/>
</dbReference>
<feature type="region of interest" description="Disordered" evidence="1">
    <location>
        <begin position="1"/>
        <end position="22"/>
    </location>
</feature>
<accession>A0AAJ1DG42</accession>
<evidence type="ECO:0000313" key="3">
    <source>
        <dbReference type="Proteomes" id="UP000195540"/>
    </source>
</evidence>
<organism evidence="2 3">
    <name type="scientific">Proteus mirabilis</name>
    <dbReference type="NCBI Taxonomy" id="584"/>
    <lineage>
        <taxon>Bacteria</taxon>
        <taxon>Pseudomonadati</taxon>
        <taxon>Pseudomonadota</taxon>
        <taxon>Gammaproteobacteria</taxon>
        <taxon>Enterobacterales</taxon>
        <taxon>Morganellaceae</taxon>
        <taxon>Proteus</taxon>
    </lineage>
</organism>
<sequence>MVQGISNSNKMTLSSEKTESDIPTESYSVNRYLNKCQLTPESIKKLAEKLDILKKIASLKDNIASHNDEQDLQEDKMPENYEGLLLSHRYLLSSGGSKTKKISLDINIKKGFNSLYIGREEKKAQLTDQRINKKTSKIDKYKLQPHVGIEEKTVIKDIIRKNNVKTMVNEFLSAKKSSVFPIFVDKKINQQRYIKLVEKIIKKEPVNNDNVDLVSSATKQEKQAQIHQKENNSAYKNIESSMAMPLNNVSKVDTKEEPEIYQENITETNKVVPFSSQVTPIKTVIALPKVAKMVSQLPAWQVIDKKISMLTLPPSITYTFTKWKSRYHQAKIHFIDKQVQLIASSGRVYQTALENLKQYNGGLSIDLTNSHKNKSWYINSINAIYEREDENE</sequence>
<proteinExistence type="predicted"/>
<dbReference type="Proteomes" id="UP000195540">
    <property type="component" value="Chromosome"/>
</dbReference>